<dbReference type="EMBL" id="CM031827">
    <property type="protein sequence ID" value="KAG6723297.1"/>
    <property type="molecule type" value="Genomic_DNA"/>
</dbReference>
<comment type="caution">
    <text evidence="1">The sequence shown here is derived from an EMBL/GenBank/DDBJ whole genome shotgun (WGS) entry which is preliminary data.</text>
</comment>
<dbReference type="AlphaFoldDB" id="A0A922FM55"/>
<name>A0A922FM55_CARIL</name>
<evidence type="ECO:0000313" key="2">
    <source>
        <dbReference type="Proteomes" id="UP000811246"/>
    </source>
</evidence>
<accession>A0A922FM55</accession>
<dbReference type="Proteomes" id="UP000811246">
    <property type="component" value="Chromosome 3"/>
</dbReference>
<gene>
    <name evidence="1" type="ORF">I3842_03G201200</name>
</gene>
<reference evidence="1" key="1">
    <citation type="submission" date="2021-01" db="EMBL/GenBank/DDBJ databases">
        <authorList>
            <person name="Lovell J.T."/>
            <person name="Bentley N."/>
            <person name="Bhattarai G."/>
            <person name="Jenkins J.W."/>
            <person name="Sreedasyam A."/>
            <person name="Alarcon Y."/>
            <person name="Bock C."/>
            <person name="Boston L."/>
            <person name="Carlson J."/>
            <person name="Cervantes K."/>
            <person name="Clermont K."/>
            <person name="Krom N."/>
            <person name="Kubenka K."/>
            <person name="Mamidi S."/>
            <person name="Mattison C."/>
            <person name="Monteros M."/>
            <person name="Pisani C."/>
            <person name="Plott C."/>
            <person name="Rajasekar S."/>
            <person name="Rhein H.S."/>
            <person name="Rohla C."/>
            <person name="Song M."/>
            <person name="Hilaire R.S."/>
            <person name="Shu S."/>
            <person name="Wells L."/>
            <person name="Wang X."/>
            <person name="Webber J."/>
            <person name="Heerema R.J."/>
            <person name="Klein P."/>
            <person name="Conner P."/>
            <person name="Grauke L."/>
            <person name="Grimwood J."/>
            <person name="Schmutz J."/>
            <person name="Randall J.J."/>
        </authorList>
    </citation>
    <scope>NUCLEOTIDE SEQUENCE</scope>
    <source>
        <tissue evidence="1">Leaf</tissue>
    </source>
</reference>
<organism evidence="1 2">
    <name type="scientific">Carya illinoinensis</name>
    <name type="common">Pecan</name>
    <dbReference type="NCBI Taxonomy" id="32201"/>
    <lineage>
        <taxon>Eukaryota</taxon>
        <taxon>Viridiplantae</taxon>
        <taxon>Streptophyta</taxon>
        <taxon>Embryophyta</taxon>
        <taxon>Tracheophyta</taxon>
        <taxon>Spermatophyta</taxon>
        <taxon>Magnoliopsida</taxon>
        <taxon>eudicotyledons</taxon>
        <taxon>Gunneridae</taxon>
        <taxon>Pentapetalae</taxon>
        <taxon>rosids</taxon>
        <taxon>fabids</taxon>
        <taxon>Fagales</taxon>
        <taxon>Juglandaceae</taxon>
        <taxon>Carya</taxon>
    </lineage>
</organism>
<sequence length="34" mass="3895">MVLCCVALLLALIMYVIISTGHSMQMHYSTRFTF</sequence>
<proteinExistence type="predicted"/>
<protein>
    <submittedName>
        <fullName evidence="1">Uncharacterized protein</fullName>
    </submittedName>
</protein>
<evidence type="ECO:0000313" key="1">
    <source>
        <dbReference type="EMBL" id="KAG6723297.1"/>
    </source>
</evidence>